<dbReference type="Proteomes" id="UP001497700">
    <property type="component" value="Unassembled WGS sequence"/>
</dbReference>
<keyword evidence="2" id="KW-1185">Reference proteome</keyword>
<gene>
    <name evidence="1" type="ORF">F4820DRAFT_461692</name>
</gene>
<name>A0ACB9YN14_9PEZI</name>
<comment type="caution">
    <text evidence="1">The sequence shown here is derived from an EMBL/GenBank/DDBJ whole genome shotgun (WGS) entry which is preliminary data.</text>
</comment>
<evidence type="ECO:0000313" key="1">
    <source>
        <dbReference type="EMBL" id="KAI4860430.1"/>
    </source>
</evidence>
<proteinExistence type="predicted"/>
<dbReference type="EMBL" id="MU393586">
    <property type="protein sequence ID" value="KAI4860430.1"/>
    <property type="molecule type" value="Genomic_DNA"/>
</dbReference>
<organism evidence="1 2">
    <name type="scientific">Hypoxylon rubiginosum</name>
    <dbReference type="NCBI Taxonomy" id="110542"/>
    <lineage>
        <taxon>Eukaryota</taxon>
        <taxon>Fungi</taxon>
        <taxon>Dikarya</taxon>
        <taxon>Ascomycota</taxon>
        <taxon>Pezizomycotina</taxon>
        <taxon>Sordariomycetes</taxon>
        <taxon>Xylariomycetidae</taxon>
        <taxon>Xylariales</taxon>
        <taxon>Hypoxylaceae</taxon>
        <taxon>Hypoxylon</taxon>
    </lineage>
</organism>
<evidence type="ECO:0000313" key="2">
    <source>
        <dbReference type="Proteomes" id="UP001497700"/>
    </source>
</evidence>
<protein>
    <submittedName>
        <fullName evidence="1">Short chain dehydrogenase-domain-containing protein</fullName>
    </submittedName>
</protein>
<accession>A0ACB9YN14</accession>
<sequence length="459" mass="48893">MVRCGAFSVTEYRGALTHEALVESIRIIRERHTPPVHPITTFSITDMATAMRQMQGGAHMGKLVLVPNPGDKVNVITRPPPVSLDKENATYLISGGLGGIGRTVAEWMVCKGAKNIVLVSRKASSHPEAAKLIEEAEAVGCRLLIRDCDVSDESSLLRLLKQLAEDGLPPITGAIAGAMVLDDTVMERMTFEQWSHGVRPKINGSINLHKFLPNLSFFIMLSSVAGVAGHMSQANYAAGNTFQDALARHRTANGKPAVTIDLGAVRSVGYVAEREAGGGERLRARVENVGFGSVDIEAVLGLIEAGIRDPLRGSLADSQVIVGPNFHAFATESAMANDRRFGTLRIAAQLGLNTAVASDSKSTTAAFVKAYAAAADIEAASGLLVNALGAKLSDIFNIPLSDIDPELPLSRYGVDSLVGVELRNWISSTVKAKVSVFEILQSASLNEFALLVAGKREYI</sequence>
<reference evidence="1 2" key="1">
    <citation type="journal article" date="2022" name="New Phytol.">
        <title>Ecological generalism drives hyperdiversity of secondary metabolite gene clusters in xylarialean endophytes.</title>
        <authorList>
            <person name="Franco M.E.E."/>
            <person name="Wisecaver J.H."/>
            <person name="Arnold A.E."/>
            <person name="Ju Y.M."/>
            <person name="Slot J.C."/>
            <person name="Ahrendt S."/>
            <person name="Moore L.P."/>
            <person name="Eastman K.E."/>
            <person name="Scott K."/>
            <person name="Konkel Z."/>
            <person name="Mondo S.J."/>
            <person name="Kuo A."/>
            <person name="Hayes R.D."/>
            <person name="Haridas S."/>
            <person name="Andreopoulos B."/>
            <person name="Riley R."/>
            <person name="LaButti K."/>
            <person name="Pangilinan J."/>
            <person name="Lipzen A."/>
            <person name="Amirebrahimi M."/>
            <person name="Yan J."/>
            <person name="Adam C."/>
            <person name="Keymanesh K."/>
            <person name="Ng V."/>
            <person name="Louie K."/>
            <person name="Northen T."/>
            <person name="Drula E."/>
            <person name="Henrissat B."/>
            <person name="Hsieh H.M."/>
            <person name="Youens-Clark K."/>
            <person name="Lutzoni F."/>
            <person name="Miadlikowska J."/>
            <person name="Eastwood D.C."/>
            <person name="Hamelin R.C."/>
            <person name="Grigoriev I.V."/>
            <person name="U'Ren J.M."/>
        </authorList>
    </citation>
    <scope>NUCLEOTIDE SEQUENCE [LARGE SCALE GENOMIC DNA]</scope>
    <source>
        <strain evidence="1 2">CBS 119005</strain>
    </source>
</reference>